<dbReference type="InterPro" id="IPR024524">
    <property type="entry name" value="DUF3800"/>
</dbReference>
<dbReference type="Pfam" id="PF12686">
    <property type="entry name" value="DUF3800"/>
    <property type="match status" value="1"/>
</dbReference>
<evidence type="ECO:0000313" key="2">
    <source>
        <dbReference type="Proteomes" id="UP000263833"/>
    </source>
</evidence>
<dbReference type="RefSeq" id="WP_275401834.1">
    <property type="nucleotide sequence ID" value="NZ_QRGP01000002.1"/>
</dbReference>
<dbReference type="EMBL" id="QRGP01000002">
    <property type="protein sequence ID" value="RDV03010.1"/>
    <property type="molecule type" value="Genomic_DNA"/>
</dbReference>
<keyword evidence="2" id="KW-1185">Reference proteome</keyword>
<name>A0A371B613_9SPHN</name>
<organism evidence="1 2">
    <name type="scientific">Sphingorhabdus pulchriflava</name>
    <dbReference type="NCBI Taxonomy" id="2292257"/>
    <lineage>
        <taxon>Bacteria</taxon>
        <taxon>Pseudomonadati</taxon>
        <taxon>Pseudomonadota</taxon>
        <taxon>Alphaproteobacteria</taxon>
        <taxon>Sphingomonadales</taxon>
        <taxon>Sphingomonadaceae</taxon>
        <taxon>Sphingorhabdus</taxon>
    </lineage>
</organism>
<protein>
    <recommendedName>
        <fullName evidence="3">DUF3800 domain-containing protein</fullName>
    </recommendedName>
</protein>
<evidence type="ECO:0000313" key="1">
    <source>
        <dbReference type="EMBL" id="RDV03010.1"/>
    </source>
</evidence>
<dbReference type="AlphaFoldDB" id="A0A371B613"/>
<sequence>MPIYCDESGGVGRGVMTLAGIDIEEDKAEALIARFRTVTAYHGEVKGSRIDLAERALLFELVKDSEAQIMVGIAISALVPDKNADRGDHDTDVYAALLEDVVKAMLPDLPICDSVIIDDGRYGPETLAAIRTDIAKLVGPCGTTQLEHSHRLAGLQIADVIANTFFNRALVTERQGRIAAIAAPLLESGQIKMRVLGGGEEPPPAD</sequence>
<proteinExistence type="predicted"/>
<dbReference type="Proteomes" id="UP000263833">
    <property type="component" value="Unassembled WGS sequence"/>
</dbReference>
<gene>
    <name evidence="1" type="ORF">DXH95_13965</name>
</gene>
<evidence type="ECO:0008006" key="3">
    <source>
        <dbReference type="Google" id="ProtNLM"/>
    </source>
</evidence>
<accession>A0A371B613</accession>
<reference evidence="2" key="1">
    <citation type="submission" date="2018-08" db="EMBL/GenBank/DDBJ databases">
        <authorList>
            <person name="Kim S.-J."/>
            <person name="Jung G.-Y."/>
        </authorList>
    </citation>
    <scope>NUCLEOTIDE SEQUENCE [LARGE SCALE GENOMIC DNA]</scope>
    <source>
        <strain evidence="2">GY_G</strain>
    </source>
</reference>
<comment type="caution">
    <text evidence="1">The sequence shown here is derived from an EMBL/GenBank/DDBJ whole genome shotgun (WGS) entry which is preliminary data.</text>
</comment>